<dbReference type="InterPro" id="IPR002398">
    <property type="entry name" value="Pept_C14"/>
</dbReference>
<reference evidence="6" key="1">
    <citation type="submission" date="2021-12" db="EMBL/GenBank/DDBJ databases">
        <authorList>
            <person name="King R."/>
        </authorList>
    </citation>
    <scope>NUCLEOTIDE SEQUENCE</scope>
</reference>
<organism evidence="6 7">
    <name type="scientific">Diatraea saccharalis</name>
    <name type="common">sugarcane borer</name>
    <dbReference type="NCBI Taxonomy" id="40085"/>
    <lineage>
        <taxon>Eukaryota</taxon>
        <taxon>Metazoa</taxon>
        <taxon>Ecdysozoa</taxon>
        <taxon>Arthropoda</taxon>
        <taxon>Hexapoda</taxon>
        <taxon>Insecta</taxon>
        <taxon>Pterygota</taxon>
        <taxon>Neoptera</taxon>
        <taxon>Endopterygota</taxon>
        <taxon>Lepidoptera</taxon>
        <taxon>Glossata</taxon>
        <taxon>Ditrysia</taxon>
        <taxon>Pyraloidea</taxon>
        <taxon>Crambidae</taxon>
        <taxon>Crambinae</taxon>
        <taxon>Diatraea</taxon>
    </lineage>
</organism>
<evidence type="ECO:0000313" key="7">
    <source>
        <dbReference type="Proteomes" id="UP001153714"/>
    </source>
</evidence>
<protein>
    <submittedName>
        <fullName evidence="6">Uncharacterized protein</fullName>
    </submittedName>
</protein>
<sequence>MDKYDEDPSEVATPPTPEEYMKSSNFDYTFKKRKNKKGKYYRSNIRKNIRDVTCNSNNDEAKEDIEEPPDSKDAYCDAEDNNHMTEEHNDDNDRTDIDSQPLSPSELPETAAKLESEHISAETKDITESIDENILPPLINVIKTRPLSKHSNTYELEKFEKKALFIFKHQDINGFKANLSIDKDEKELTMTFSEFGFEIKVEKDLTKVDLMKKLKEYSGQDFTEYGCVAVAILTYGEKHGLIWAKDELYNELELIKYFKNDRNPALITKPKIFIIQAGVGQIEETKGVIKFRSALGSVRKDFDEDIEPYTLPVESDLIIFHNSYSGKQSTDRKGSWFIETLCSTINQMAAEHDLLAIFTKVKREVISEENNEDLVDIDRPKLKMPVTTSTLIRKLYLRRFDKEQLTPVVESQADFSPEAKDTVLDNSETLKTQLSYVHNKACSCFLEHFEYMTESMKHYLDDHSDDDHARSLYDVAITFKEGAEFNTAKERMLQVISNYLTGKVDLKYLHVYTKKIT</sequence>
<reference evidence="6" key="2">
    <citation type="submission" date="2022-10" db="EMBL/GenBank/DDBJ databases">
        <authorList>
            <consortium name="ENA_rothamsted_submissions"/>
            <consortium name="culmorum"/>
            <person name="King R."/>
        </authorList>
    </citation>
    <scope>NUCLEOTIDE SEQUENCE</scope>
</reference>
<dbReference type="EMBL" id="OU893336">
    <property type="protein sequence ID" value="CAH0760071.1"/>
    <property type="molecule type" value="Genomic_DNA"/>
</dbReference>
<dbReference type="InterPro" id="IPR015917">
    <property type="entry name" value="Pept_C14A"/>
</dbReference>
<dbReference type="PANTHER" id="PTHR47901:SF3">
    <property type="entry name" value="CASPASE-1"/>
    <property type="match status" value="1"/>
</dbReference>
<evidence type="ECO:0000313" key="6">
    <source>
        <dbReference type="EMBL" id="CAH0760071.1"/>
    </source>
</evidence>
<dbReference type="SUPFAM" id="SSF52129">
    <property type="entry name" value="Caspase-like"/>
    <property type="match status" value="1"/>
</dbReference>
<dbReference type="Proteomes" id="UP001153714">
    <property type="component" value="Chromosome 5"/>
</dbReference>
<dbReference type="Gene3D" id="3.40.50.1460">
    <property type="match status" value="1"/>
</dbReference>
<name>A0A9P0CC97_9NEOP</name>
<gene>
    <name evidence="6" type="ORF">DIATSA_LOCUS10303</name>
</gene>
<dbReference type="InterPro" id="IPR002138">
    <property type="entry name" value="Pept_C14_p10"/>
</dbReference>
<evidence type="ECO:0000256" key="2">
    <source>
        <dbReference type="RuleBase" id="RU003971"/>
    </source>
</evidence>
<feature type="compositionally biased region" description="Basic and acidic residues" evidence="3">
    <location>
        <begin position="112"/>
        <end position="123"/>
    </location>
</feature>
<evidence type="ECO:0000256" key="3">
    <source>
        <dbReference type="SAM" id="MobiDB-lite"/>
    </source>
</evidence>
<evidence type="ECO:0000259" key="4">
    <source>
        <dbReference type="PROSITE" id="PS50207"/>
    </source>
</evidence>
<feature type="region of interest" description="Disordered" evidence="3">
    <location>
        <begin position="47"/>
        <end position="123"/>
    </location>
</feature>
<feature type="region of interest" description="Disordered" evidence="3">
    <location>
        <begin position="1"/>
        <end position="24"/>
    </location>
</feature>
<dbReference type="Pfam" id="PF00656">
    <property type="entry name" value="Peptidase_C14"/>
    <property type="match status" value="1"/>
</dbReference>
<feature type="domain" description="Caspase family p10" evidence="4">
    <location>
        <begin position="307"/>
        <end position="399"/>
    </location>
</feature>
<dbReference type="GO" id="GO:0004197">
    <property type="term" value="F:cysteine-type endopeptidase activity"/>
    <property type="evidence" value="ECO:0007669"/>
    <property type="project" value="InterPro"/>
</dbReference>
<dbReference type="OrthoDB" id="6114029at2759"/>
<proteinExistence type="inferred from homology"/>
<dbReference type="PRINTS" id="PR00376">
    <property type="entry name" value="IL1BCENZYME"/>
</dbReference>
<dbReference type="PROSITE" id="PS50208">
    <property type="entry name" value="CASPASE_P20"/>
    <property type="match status" value="1"/>
</dbReference>
<evidence type="ECO:0000259" key="5">
    <source>
        <dbReference type="PROSITE" id="PS50208"/>
    </source>
</evidence>
<dbReference type="PANTHER" id="PTHR47901">
    <property type="entry name" value="CASPASE RECRUITMENT DOMAIN-CONTAINING PROTEIN 18"/>
    <property type="match status" value="1"/>
</dbReference>
<feature type="compositionally biased region" description="Basic and acidic residues" evidence="3">
    <location>
        <begin position="69"/>
        <end position="97"/>
    </location>
</feature>
<keyword evidence="7" id="KW-1185">Reference proteome</keyword>
<dbReference type="InterPro" id="IPR011600">
    <property type="entry name" value="Pept_C14_caspase"/>
</dbReference>
<dbReference type="SMART" id="SM00115">
    <property type="entry name" value="CASc"/>
    <property type="match status" value="1"/>
</dbReference>
<feature type="domain" description="Caspase family p20" evidence="5">
    <location>
        <begin position="160"/>
        <end position="282"/>
    </location>
</feature>
<dbReference type="GO" id="GO:0006508">
    <property type="term" value="P:proteolysis"/>
    <property type="evidence" value="ECO:0007669"/>
    <property type="project" value="InterPro"/>
</dbReference>
<dbReference type="InterPro" id="IPR001309">
    <property type="entry name" value="Pept_C14_p20"/>
</dbReference>
<dbReference type="InterPro" id="IPR029030">
    <property type="entry name" value="Caspase-like_dom_sf"/>
</dbReference>
<dbReference type="PROSITE" id="PS50207">
    <property type="entry name" value="CASPASE_P10"/>
    <property type="match status" value="1"/>
</dbReference>
<evidence type="ECO:0000256" key="1">
    <source>
        <dbReference type="ARBA" id="ARBA00010134"/>
    </source>
</evidence>
<dbReference type="AlphaFoldDB" id="A0A9P0CC97"/>
<dbReference type="GO" id="GO:0072559">
    <property type="term" value="C:NLRP3 inflammasome complex"/>
    <property type="evidence" value="ECO:0007669"/>
    <property type="project" value="TreeGrafter"/>
</dbReference>
<comment type="similarity">
    <text evidence="1 2">Belongs to the peptidase C14A family.</text>
</comment>
<dbReference type="GO" id="GO:0097169">
    <property type="term" value="C:AIM2 inflammasome complex"/>
    <property type="evidence" value="ECO:0007669"/>
    <property type="project" value="TreeGrafter"/>
</dbReference>
<dbReference type="GO" id="GO:0072557">
    <property type="term" value="C:IPAF inflammasome complex"/>
    <property type="evidence" value="ECO:0007669"/>
    <property type="project" value="TreeGrafter"/>
</dbReference>
<accession>A0A9P0CC97</accession>